<accession>A0A329QJT7</accession>
<proteinExistence type="predicted"/>
<comment type="caution">
    <text evidence="1">The sequence shown here is derived from an EMBL/GenBank/DDBJ whole genome shotgun (WGS) entry which is preliminary data.</text>
</comment>
<dbReference type="EMBL" id="QEVW01000016">
    <property type="protein sequence ID" value="RAW11959.1"/>
    <property type="molecule type" value="Genomic_DNA"/>
</dbReference>
<dbReference type="AlphaFoldDB" id="A0A329QJT7"/>
<dbReference type="Proteomes" id="UP000250642">
    <property type="component" value="Unassembled WGS sequence"/>
</dbReference>
<organism evidence="1 2">
    <name type="scientific">Paenibacillus taichungensis</name>
    <dbReference type="NCBI Taxonomy" id="484184"/>
    <lineage>
        <taxon>Bacteria</taxon>
        <taxon>Bacillati</taxon>
        <taxon>Bacillota</taxon>
        <taxon>Bacilli</taxon>
        <taxon>Bacillales</taxon>
        <taxon>Paenibacillaceae</taxon>
        <taxon>Paenibacillus</taxon>
    </lineage>
</organism>
<reference evidence="1 2" key="1">
    <citation type="submission" date="2018-04" db="EMBL/GenBank/DDBJ databases">
        <title>Paenibacillus taichungensis Genome sequencing and assembly.</title>
        <authorList>
            <person name="Xu J."/>
            <person name="Rensing C."/>
            <person name="Mazhar H.S."/>
        </authorList>
    </citation>
    <scope>NUCLEOTIDE SEQUENCE [LARGE SCALE GENOMIC DNA]</scope>
    <source>
        <strain evidence="1 2">NC1</strain>
    </source>
</reference>
<gene>
    <name evidence="1" type="ORF">DC345_23900</name>
</gene>
<evidence type="ECO:0000313" key="2">
    <source>
        <dbReference type="Proteomes" id="UP000250642"/>
    </source>
</evidence>
<sequence>MNTFCHLTQERGSSVGKAASSAVIHGQDIDKAICGLLAYNPSVSLKWAANQRPIKVAPRSISLVLLFCSRLGNRIKDEAFFDLISLLVQLNIYTNGEDRNNLKKRSVRLKAFCKKAASGAYAYPQIFTFVKVYQKIRG</sequence>
<protein>
    <submittedName>
        <fullName evidence="1">Uncharacterized protein</fullName>
    </submittedName>
</protein>
<name>A0A329QJT7_9BACL</name>
<evidence type="ECO:0000313" key="1">
    <source>
        <dbReference type="EMBL" id="RAW11959.1"/>
    </source>
</evidence>